<dbReference type="OrthoDB" id="331544at2759"/>
<dbReference type="GO" id="GO:0006694">
    <property type="term" value="P:steroid biosynthetic process"/>
    <property type="evidence" value="ECO:0007669"/>
    <property type="project" value="InterPro"/>
</dbReference>
<keyword evidence="5" id="KW-1185">Reference proteome</keyword>
<dbReference type="AlphaFoldDB" id="A0A9P4VUS3"/>
<dbReference type="InterPro" id="IPR002225">
    <property type="entry name" value="3Beta_OHSteriod_DH/Estase"/>
</dbReference>
<sequence length="349" mass="37881">MPAEHVLVTGGLGFVGSAILHALLNAHPSFKTTVLDIKPTPLGYKLPSGVNYIQADLRSKSDALRAIRGTKPTVIIHTAGYSPTGSARYSQTERAQVFSINVKGTENILHAAREEGVKAFVYTSTCCVISDDLDHDFPNMKETLPTGRATTVYGQSKTIAEHLVLSVNYPELATCALRPSVIFGPGDTQLIPTLHACIEKGETPFVVGDGFNLTDFTYVDNVSHAHVLALENLLGPKSAAGEAFFITNGQPIPFRDFCLAVWTEFGHIPSYEIRIPKTLAWFAGSILDWVTWMTGKEVTLSAGSVKDAYGVRYASIEKARKVLGYSPIVGLQEGIGISCKDYYERLNGK</sequence>
<evidence type="ECO:0000256" key="2">
    <source>
        <dbReference type="ARBA" id="ARBA00023002"/>
    </source>
</evidence>
<comment type="similarity">
    <text evidence="1">Belongs to the 3-beta-HSD family.</text>
</comment>
<dbReference type="InterPro" id="IPR036291">
    <property type="entry name" value="NAD(P)-bd_dom_sf"/>
</dbReference>
<organism evidence="4 5">
    <name type="scientific">Patellaria atrata CBS 101060</name>
    <dbReference type="NCBI Taxonomy" id="1346257"/>
    <lineage>
        <taxon>Eukaryota</taxon>
        <taxon>Fungi</taxon>
        <taxon>Dikarya</taxon>
        <taxon>Ascomycota</taxon>
        <taxon>Pezizomycotina</taxon>
        <taxon>Dothideomycetes</taxon>
        <taxon>Dothideomycetes incertae sedis</taxon>
        <taxon>Patellariales</taxon>
        <taxon>Patellariaceae</taxon>
        <taxon>Patellaria</taxon>
    </lineage>
</organism>
<dbReference type="Gene3D" id="3.40.50.720">
    <property type="entry name" value="NAD(P)-binding Rossmann-like Domain"/>
    <property type="match status" value="1"/>
</dbReference>
<evidence type="ECO:0000256" key="1">
    <source>
        <dbReference type="ARBA" id="ARBA00009219"/>
    </source>
</evidence>
<reference evidence="4" key="1">
    <citation type="journal article" date="2020" name="Stud. Mycol.">
        <title>101 Dothideomycetes genomes: a test case for predicting lifestyles and emergence of pathogens.</title>
        <authorList>
            <person name="Haridas S."/>
            <person name="Albert R."/>
            <person name="Binder M."/>
            <person name="Bloem J."/>
            <person name="Labutti K."/>
            <person name="Salamov A."/>
            <person name="Andreopoulos B."/>
            <person name="Baker S."/>
            <person name="Barry K."/>
            <person name="Bills G."/>
            <person name="Bluhm B."/>
            <person name="Cannon C."/>
            <person name="Castanera R."/>
            <person name="Culley D."/>
            <person name="Daum C."/>
            <person name="Ezra D."/>
            <person name="Gonzalez J."/>
            <person name="Henrissat B."/>
            <person name="Kuo A."/>
            <person name="Liang C."/>
            <person name="Lipzen A."/>
            <person name="Lutzoni F."/>
            <person name="Magnuson J."/>
            <person name="Mondo S."/>
            <person name="Nolan M."/>
            <person name="Ohm R."/>
            <person name="Pangilinan J."/>
            <person name="Park H.-J."/>
            <person name="Ramirez L."/>
            <person name="Alfaro M."/>
            <person name="Sun H."/>
            <person name="Tritt A."/>
            <person name="Yoshinaga Y."/>
            <person name="Zwiers L.-H."/>
            <person name="Turgeon B."/>
            <person name="Goodwin S."/>
            <person name="Spatafora J."/>
            <person name="Crous P."/>
            <person name="Grigoriev I."/>
        </authorList>
    </citation>
    <scope>NUCLEOTIDE SEQUENCE</scope>
    <source>
        <strain evidence="4">CBS 101060</strain>
    </source>
</reference>
<keyword evidence="2" id="KW-0560">Oxidoreductase</keyword>
<accession>A0A9P4VUS3</accession>
<protein>
    <submittedName>
        <fullName evidence="4">NAD dependent epimerase/dehydratase</fullName>
    </submittedName>
</protein>
<dbReference type="Pfam" id="PF01073">
    <property type="entry name" value="3Beta_HSD"/>
    <property type="match status" value="1"/>
</dbReference>
<feature type="domain" description="3-beta hydroxysteroid dehydrogenase/isomerase" evidence="3">
    <location>
        <begin position="7"/>
        <end position="275"/>
    </location>
</feature>
<dbReference type="EMBL" id="MU006089">
    <property type="protein sequence ID" value="KAF2842775.1"/>
    <property type="molecule type" value="Genomic_DNA"/>
</dbReference>
<evidence type="ECO:0000313" key="4">
    <source>
        <dbReference type="EMBL" id="KAF2842775.1"/>
    </source>
</evidence>
<dbReference type="InterPro" id="IPR050177">
    <property type="entry name" value="Lipid_A_modif_metabolic_enz"/>
</dbReference>
<dbReference type="Proteomes" id="UP000799429">
    <property type="component" value="Unassembled WGS sequence"/>
</dbReference>
<dbReference type="SUPFAM" id="SSF51735">
    <property type="entry name" value="NAD(P)-binding Rossmann-fold domains"/>
    <property type="match status" value="1"/>
</dbReference>
<proteinExistence type="inferred from homology"/>
<evidence type="ECO:0000259" key="3">
    <source>
        <dbReference type="Pfam" id="PF01073"/>
    </source>
</evidence>
<gene>
    <name evidence="4" type="ORF">M501DRAFT_1012173</name>
</gene>
<dbReference type="GO" id="GO:0016616">
    <property type="term" value="F:oxidoreductase activity, acting on the CH-OH group of donors, NAD or NADP as acceptor"/>
    <property type="evidence" value="ECO:0007669"/>
    <property type="project" value="InterPro"/>
</dbReference>
<name>A0A9P4VUS3_9PEZI</name>
<dbReference type="PANTHER" id="PTHR43245:SF51">
    <property type="entry name" value="SHORT CHAIN DEHYDROGENASE_REDUCTASE FAMILY 42E, MEMBER 2"/>
    <property type="match status" value="1"/>
</dbReference>
<comment type="caution">
    <text evidence="4">The sequence shown here is derived from an EMBL/GenBank/DDBJ whole genome shotgun (WGS) entry which is preliminary data.</text>
</comment>
<dbReference type="PANTHER" id="PTHR43245">
    <property type="entry name" value="BIFUNCTIONAL POLYMYXIN RESISTANCE PROTEIN ARNA"/>
    <property type="match status" value="1"/>
</dbReference>
<evidence type="ECO:0000313" key="5">
    <source>
        <dbReference type="Proteomes" id="UP000799429"/>
    </source>
</evidence>